<sequence length="46" mass="5180">MILAILGWIFGLNWLWVLGIVLAVVGVVFWLLGRAGRPVAGRRAWY</sequence>
<organism evidence="2 3">
    <name type="scientific">Mycolicibacterium thermoresistibile (strain ATCC 19527 / DSM 44167 / CIP 105390 / JCM 6362 / NCTC 10409 / 316)</name>
    <name type="common">Mycobacterium thermoresistibile</name>
    <dbReference type="NCBI Taxonomy" id="1078020"/>
    <lineage>
        <taxon>Bacteria</taxon>
        <taxon>Bacillati</taxon>
        <taxon>Actinomycetota</taxon>
        <taxon>Actinomycetes</taxon>
        <taxon>Mycobacteriales</taxon>
        <taxon>Mycobacteriaceae</taxon>
        <taxon>Mycolicibacterium</taxon>
    </lineage>
</organism>
<evidence type="ECO:0000256" key="1">
    <source>
        <dbReference type="SAM" id="Phobius"/>
    </source>
</evidence>
<dbReference type="PATRIC" id="fig|1078020.3.peg.3485"/>
<gene>
    <name evidence="2" type="ORF">KEK_17668</name>
</gene>
<evidence type="ECO:0000313" key="2">
    <source>
        <dbReference type="EMBL" id="EHI12751.1"/>
    </source>
</evidence>
<keyword evidence="1" id="KW-1133">Transmembrane helix</keyword>
<dbReference type="InterPro" id="IPR046134">
    <property type="entry name" value="DUF6131"/>
</dbReference>
<dbReference type="Pfam" id="PF19626">
    <property type="entry name" value="DUF6131"/>
    <property type="match status" value="1"/>
</dbReference>
<dbReference type="AlphaFoldDB" id="G7CJF3"/>
<keyword evidence="1" id="KW-0812">Transmembrane</keyword>
<comment type="caution">
    <text evidence="2">The sequence shown here is derived from an EMBL/GenBank/DDBJ whole genome shotgun (WGS) entry which is preliminary data.</text>
</comment>
<dbReference type="EMBL" id="AGVE01000046">
    <property type="protein sequence ID" value="EHI12751.1"/>
    <property type="molecule type" value="Genomic_DNA"/>
</dbReference>
<accession>G7CJF3</accession>
<dbReference type="Proteomes" id="UP000004915">
    <property type="component" value="Unassembled WGS sequence"/>
</dbReference>
<evidence type="ECO:0000313" key="3">
    <source>
        <dbReference type="Proteomes" id="UP000004915"/>
    </source>
</evidence>
<proteinExistence type="predicted"/>
<protein>
    <submittedName>
        <fullName evidence="2">Uncharacterized protein</fullName>
    </submittedName>
</protein>
<feature type="transmembrane region" description="Helical" evidence="1">
    <location>
        <begin position="12"/>
        <end position="33"/>
    </location>
</feature>
<keyword evidence="1" id="KW-0472">Membrane</keyword>
<keyword evidence="3" id="KW-1185">Reference proteome</keyword>
<name>G7CJF3_MYCT3</name>
<reference evidence="2 3" key="1">
    <citation type="submission" date="2011-11" db="EMBL/GenBank/DDBJ databases">
        <authorList>
            <consortium name="Tuberculosis Structural Genomics Consortium"/>
            <person name="Ioerger T.R."/>
        </authorList>
    </citation>
    <scope>NUCLEOTIDE SEQUENCE [LARGE SCALE GENOMIC DNA]</scope>
    <source>
        <strain evidence="3">ATCC 19527 / DSM 44167 / CIP 105390 / JCM 6362 / NCTC 10409 / 316</strain>
    </source>
</reference>